<keyword evidence="3" id="KW-1185">Reference proteome</keyword>
<accession>A0A2U3D7Z8</accession>
<evidence type="ECO:0000313" key="3">
    <source>
        <dbReference type="Proteomes" id="UP000245380"/>
    </source>
</evidence>
<protein>
    <submittedName>
        <fullName evidence="2">Uncharacterized protein</fullName>
    </submittedName>
</protein>
<comment type="caution">
    <text evidence="2">The sequence shown here is derived from an EMBL/GenBank/DDBJ whole genome shotgun (WGS) entry which is preliminary data.</text>
</comment>
<dbReference type="OrthoDB" id="2084913at2"/>
<evidence type="ECO:0000256" key="1">
    <source>
        <dbReference type="SAM" id="Phobius"/>
    </source>
</evidence>
<dbReference type="RefSeq" id="WP_109430809.1">
    <property type="nucleotide sequence ID" value="NZ_MPDK01000013.1"/>
</dbReference>
<evidence type="ECO:0000313" key="2">
    <source>
        <dbReference type="EMBL" id="PWI57403.1"/>
    </source>
</evidence>
<keyword evidence="1" id="KW-0472">Membrane</keyword>
<gene>
    <name evidence="2" type="ORF">BM613_08745</name>
</gene>
<keyword evidence="1" id="KW-1133">Transmembrane helix</keyword>
<sequence length="66" mass="7903">MGNFWPTLPIQIPYSEGIPLWWDIVFWLFQAVIMTTLILLLIRWATRIDRLREEETNSQSVEVKKV</sequence>
<dbReference type="AlphaFoldDB" id="A0A2U3D7Z8"/>
<reference evidence="2 3" key="1">
    <citation type="submission" date="2016-11" db="EMBL/GenBank/DDBJ databases">
        <title>Comparative genomics of Acidibacillus ferroxidans species.</title>
        <authorList>
            <person name="Oliveira G."/>
            <person name="Nunes G."/>
            <person name="Oliveira R."/>
            <person name="Araujo F."/>
            <person name="Salim A."/>
            <person name="Scholte L."/>
            <person name="Morais D."/>
            <person name="Nancucheo I."/>
            <person name="Johnson D.B."/>
            <person name="Grail B."/>
            <person name="Bittencourt J."/>
            <person name="Valadares R."/>
        </authorList>
    </citation>
    <scope>NUCLEOTIDE SEQUENCE [LARGE SCALE GENOMIC DNA]</scope>
    <source>
        <strain evidence="2 3">Y002</strain>
    </source>
</reference>
<organism evidence="2 3">
    <name type="scientific">Sulfoacidibacillus thermotolerans</name>
    <name type="common">Acidibacillus sulfuroxidans</name>
    <dbReference type="NCBI Taxonomy" id="1765684"/>
    <lineage>
        <taxon>Bacteria</taxon>
        <taxon>Bacillati</taxon>
        <taxon>Bacillota</taxon>
        <taxon>Bacilli</taxon>
        <taxon>Bacillales</taxon>
        <taxon>Alicyclobacillaceae</taxon>
        <taxon>Sulfoacidibacillus</taxon>
    </lineage>
</organism>
<name>A0A2U3D7Z8_SULT2</name>
<dbReference type="Proteomes" id="UP000245380">
    <property type="component" value="Unassembled WGS sequence"/>
</dbReference>
<dbReference type="EMBL" id="MPDK01000013">
    <property type="protein sequence ID" value="PWI57403.1"/>
    <property type="molecule type" value="Genomic_DNA"/>
</dbReference>
<feature type="transmembrane region" description="Helical" evidence="1">
    <location>
        <begin position="20"/>
        <end position="42"/>
    </location>
</feature>
<keyword evidence="1" id="KW-0812">Transmembrane</keyword>
<proteinExistence type="predicted"/>